<feature type="transmembrane region" description="Helical" evidence="7">
    <location>
        <begin position="95"/>
        <end position="116"/>
    </location>
</feature>
<dbReference type="KEGG" id="rhf:EUB48_05095"/>
<evidence type="ECO:0000256" key="7">
    <source>
        <dbReference type="SAM" id="Phobius"/>
    </source>
</evidence>
<name>A0A515D8L4_9BURK</name>
<feature type="domain" description="Histidine kinase" evidence="8">
    <location>
        <begin position="242"/>
        <end position="454"/>
    </location>
</feature>
<accession>A0A515D8L4</accession>
<evidence type="ECO:0000256" key="5">
    <source>
        <dbReference type="ARBA" id="ARBA00022777"/>
    </source>
</evidence>
<dbReference type="Pfam" id="PF02518">
    <property type="entry name" value="HATPase_c"/>
    <property type="match status" value="1"/>
</dbReference>
<evidence type="ECO:0000259" key="8">
    <source>
        <dbReference type="PROSITE" id="PS50109"/>
    </source>
</evidence>
<feature type="transmembrane region" description="Helical" evidence="7">
    <location>
        <begin position="176"/>
        <end position="195"/>
    </location>
</feature>
<keyword evidence="7" id="KW-0472">Membrane</keyword>
<feature type="transmembrane region" description="Helical" evidence="7">
    <location>
        <begin position="57"/>
        <end position="74"/>
    </location>
</feature>
<dbReference type="RefSeq" id="WP_142817905.1">
    <property type="nucleotide sequence ID" value="NZ_CP035503.1"/>
</dbReference>
<keyword evidence="3" id="KW-0597">Phosphoprotein</keyword>
<dbReference type="EC" id="2.7.13.3" evidence="2"/>
<sequence length="464" mass="50922">MKPETPTPACSSSESDWIDAELIRNLMRTAPGTQITAALIIPVMFAVLQGVVPMAGLGLWTVAMLMFSVLRFWVMRHYSLHVAHAGTDAQLKFMACYGWTWPLGACIWASVGLLFFDKTPLATQFLGWLIIVGIGTFAVTSLSNSIRTLRSYVSALVLTCAGVILWRIAVDLRFEAAAFHYWLLLLVGIHWLLLLRAGQGLYETHRSYVELQYRNGQLIDSLTQQTQAALEAVAIKNRFLANAAHDIRQPVHALGLYADWLNNEPELVAEIAPRIVESTKAVNALFDSLFDLAKLDSGKTRVHVEAVDVGRLLKEMELQYRPLAQTRGLALRVSSAPGLALVQSDRILLQRIVGNLLGNALKYTESGGVLVAARRAGQGVRIEVWDTGIGIESQYHAEVFREFYKVPNHPGTDDGFGLGLAIVARLSQRLGHGLSMNSQPGRGSVFKLTLQGPGAALAQPFNMP</sequence>
<keyword evidence="7" id="KW-1133">Transmembrane helix</keyword>
<dbReference type="CDD" id="cd00082">
    <property type="entry name" value="HisKA"/>
    <property type="match status" value="1"/>
</dbReference>
<dbReference type="InterPro" id="IPR003661">
    <property type="entry name" value="HisK_dim/P_dom"/>
</dbReference>
<dbReference type="Pfam" id="PF00512">
    <property type="entry name" value="HisKA"/>
    <property type="match status" value="1"/>
</dbReference>
<dbReference type="InterPro" id="IPR036097">
    <property type="entry name" value="HisK_dim/P_sf"/>
</dbReference>
<evidence type="ECO:0000256" key="1">
    <source>
        <dbReference type="ARBA" id="ARBA00000085"/>
    </source>
</evidence>
<dbReference type="SUPFAM" id="SSF55874">
    <property type="entry name" value="ATPase domain of HSP90 chaperone/DNA topoisomerase II/histidine kinase"/>
    <property type="match status" value="1"/>
</dbReference>
<evidence type="ECO:0000256" key="4">
    <source>
        <dbReference type="ARBA" id="ARBA00022679"/>
    </source>
</evidence>
<evidence type="ECO:0000256" key="6">
    <source>
        <dbReference type="ARBA" id="ARBA00023012"/>
    </source>
</evidence>
<dbReference type="PANTHER" id="PTHR43711:SF1">
    <property type="entry name" value="HISTIDINE KINASE 1"/>
    <property type="match status" value="1"/>
</dbReference>
<dbReference type="PROSITE" id="PS50109">
    <property type="entry name" value="HIS_KIN"/>
    <property type="match status" value="1"/>
</dbReference>
<feature type="transmembrane region" description="Helical" evidence="7">
    <location>
        <begin position="32"/>
        <end position="51"/>
    </location>
</feature>
<dbReference type="InterPro" id="IPR004358">
    <property type="entry name" value="Sig_transdc_His_kin-like_C"/>
</dbReference>
<dbReference type="Gene3D" id="3.30.565.10">
    <property type="entry name" value="Histidine kinase-like ATPase, C-terminal domain"/>
    <property type="match status" value="1"/>
</dbReference>
<gene>
    <name evidence="9" type="ORF">EUB48_05095</name>
</gene>
<dbReference type="InterPro" id="IPR036890">
    <property type="entry name" value="HATPase_C_sf"/>
</dbReference>
<dbReference type="AlphaFoldDB" id="A0A515D8L4"/>
<comment type="catalytic activity">
    <reaction evidence="1">
        <text>ATP + protein L-histidine = ADP + protein N-phospho-L-histidine.</text>
        <dbReference type="EC" id="2.7.13.3"/>
    </reaction>
</comment>
<dbReference type="CDD" id="cd00075">
    <property type="entry name" value="HATPase"/>
    <property type="match status" value="1"/>
</dbReference>
<dbReference type="InterPro" id="IPR050736">
    <property type="entry name" value="Sensor_HK_Regulatory"/>
</dbReference>
<keyword evidence="7" id="KW-0812">Transmembrane</keyword>
<dbReference type="EMBL" id="CP035503">
    <property type="protein sequence ID" value="QDL36743.1"/>
    <property type="molecule type" value="Genomic_DNA"/>
</dbReference>
<feature type="transmembrane region" description="Helical" evidence="7">
    <location>
        <begin position="122"/>
        <end position="140"/>
    </location>
</feature>
<dbReference type="PANTHER" id="PTHR43711">
    <property type="entry name" value="TWO-COMPONENT HISTIDINE KINASE"/>
    <property type="match status" value="1"/>
</dbReference>
<organism evidence="9 10">
    <name type="scientific">Rhodoferax sediminis</name>
    <dbReference type="NCBI Taxonomy" id="2509614"/>
    <lineage>
        <taxon>Bacteria</taxon>
        <taxon>Pseudomonadati</taxon>
        <taxon>Pseudomonadota</taxon>
        <taxon>Betaproteobacteria</taxon>
        <taxon>Burkholderiales</taxon>
        <taxon>Comamonadaceae</taxon>
        <taxon>Rhodoferax</taxon>
    </lineage>
</organism>
<keyword evidence="4" id="KW-0808">Transferase</keyword>
<dbReference type="SMART" id="SM00388">
    <property type="entry name" value="HisKA"/>
    <property type="match status" value="1"/>
</dbReference>
<dbReference type="Proteomes" id="UP000316798">
    <property type="component" value="Chromosome"/>
</dbReference>
<evidence type="ECO:0000256" key="3">
    <source>
        <dbReference type="ARBA" id="ARBA00022553"/>
    </source>
</evidence>
<dbReference type="InterPro" id="IPR003594">
    <property type="entry name" value="HATPase_dom"/>
</dbReference>
<dbReference type="InterPro" id="IPR005467">
    <property type="entry name" value="His_kinase_dom"/>
</dbReference>
<dbReference type="SUPFAM" id="SSF47384">
    <property type="entry name" value="Homodimeric domain of signal transducing histidine kinase"/>
    <property type="match status" value="1"/>
</dbReference>
<proteinExistence type="predicted"/>
<dbReference type="Gene3D" id="1.10.287.130">
    <property type="match status" value="1"/>
</dbReference>
<feature type="transmembrane region" description="Helical" evidence="7">
    <location>
        <begin position="152"/>
        <end position="170"/>
    </location>
</feature>
<dbReference type="SMART" id="SM00387">
    <property type="entry name" value="HATPase_c"/>
    <property type="match status" value="1"/>
</dbReference>
<reference evidence="9 10" key="1">
    <citation type="submission" date="2019-01" db="EMBL/GenBank/DDBJ databases">
        <title>Genomic insights into a novel species Rhodoferax sp.</title>
        <authorList>
            <person name="Jin L."/>
        </authorList>
    </citation>
    <scope>NUCLEOTIDE SEQUENCE [LARGE SCALE GENOMIC DNA]</scope>
    <source>
        <strain evidence="9 10">CHu59-6-5</strain>
    </source>
</reference>
<keyword evidence="5 9" id="KW-0418">Kinase</keyword>
<evidence type="ECO:0000313" key="9">
    <source>
        <dbReference type="EMBL" id="QDL36743.1"/>
    </source>
</evidence>
<dbReference type="GO" id="GO:0000155">
    <property type="term" value="F:phosphorelay sensor kinase activity"/>
    <property type="evidence" value="ECO:0007669"/>
    <property type="project" value="InterPro"/>
</dbReference>
<evidence type="ECO:0000313" key="10">
    <source>
        <dbReference type="Proteomes" id="UP000316798"/>
    </source>
</evidence>
<protein>
    <recommendedName>
        <fullName evidence="2">histidine kinase</fullName>
        <ecNumber evidence="2">2.7.13.3</ecNumber>
    </recommendedName>
</protein>
<keyword evidence="10" id="KW-1185">Reference proteome</keyword>
<dbReference type="OrthoDB" id="9810730at2"/>
<keyword evidence="6" id="KW-0902">Two-component regulatory system</keyword>
<dbReference type="FunFam" id="3.30.565.10:FF:000049">
    <property type="entry name" value="Two-component sensor histidine kinase"/>
    <property type="match status" value="1"/>
</dbReference>
<dbReference type="PRINTS" id="PR00344">
    <property type="entry name" value="BCTRLSENSOR"/>
</dbReference>
<evidence type="ECO:0000256" key="2">
    <source>
        <dbReference type="ARBA" id="ARBA00012438"/>
    </source>
</evidence>